<dbReference type="FunFam" id="1.20.1510.10:FF:000014">
    <property type="entry name" value="Cation efflux protein/ zinc transporter"/>
    <property type="match status" value="1"/>
</dbReference>
<feature type="transmembrane region" description="Helical" evidence="8">
    <location>
        <begin position="192"/>
        <end position="212"/>
    </location>
</feature>
<feature type="transmembrane region" description="Helical" evidence="8">
    <location>
        <begin position="162"/>
        <end position="180"/>
    </location>
</feature>
<dbReference type="GO" id="GO:0006882">
    <property type="term" value="P:intracellular zinc ion homeostasis"/>
    <property type="evidence" value="ECO:0007669"/>
    <property type="project" value="InterPro"/>
</dbReference>
<keyword evidence="3 8" id="KW-0813">Transport</keyword>
<feature type="transmembrane region" description="Helical" evidence="8">
    <location>
        <begin position="94"/>
        <end position="127"/>
    </location>
</feature>
<feature type="transmembrane region" description="Helical" evidence="8">
    <location>
        <begin position="395"/>
        <end position="415"/>
    </location>
</feature>
<dbReference type="Pfam" id="PF01545">
    <property type="entry name" value="Cation_efflux"/>
    <property type="match status" value="1"/>
</dbReference>
<dbReference type="PANTHER" id="PTHR45755:SF4">
    <property type="entry name" value="ZINC TRANSPORTER 7"/>
    <property type="match status" value="1"/>
</dbReference>
<dbReference type="eggNOG" id="KOG1484">
    <property type="taxonomic scope" value="Eukaryota"/>
</dbReference>
<feature type="transmembrane region" description="Helical" evidence="8">
    <location>
        <begin position="356"/>
        <end position="374"/>
    </location>
</feature>
<keyword evidence="11" id="KW-1185">Reference proteome</keyword>
<evidence type="ECO:0000256" key="3">
    <source>
        <dbReference type="ARBA" id="ARBA00022448"/>
    </source>
</evidence>
<accession>M7PG05</accession>
<keyword evidence="8" id="KW-0256">Endoplasmic reticulum</keyword>
<dbReference type="Gene3D" id="1.20.1510.10">
    <property type="entry name" value="Cation efflux protein transmembrane domain"/>
    <property type="match status" value="1"/>
</dbReference>
<dbReference type="OrthoDB" id="78669at2759"/>
<feature type="transmembrane region" description="Helical" evidence="8">
    <location>
        <begin position="523"/>
        <end position="545"/>
    </location>
</feature>
<evidence type="ECO:0000313" key="11">
    <source>
        <dbReference type="Proteomes" id="UP000011958"/>
    </source>
</evidence>
<evidence type="ECO:0000256" key="1">
    <source>
        <dbReference type="ARBA" id="ARBA00004141"/>
    </source>
</evidence>
<keyword evidence="7 8" id="KW-0472">Membrane</keyword>
<dbReference type="GO" id="GO:0005385">
    <property type="term" value="F:zinc ion transmembrane transporter activity"/>
    <property type="evidence" value="ECO:0007669"/>
    <property type="project" value="UniProtKB-UniRule"/>
</dbReference>
<dbReference type="EMBL" id="AFWA02000013">
    <property type="protein sequence ID" value="EMR09389.1"/>
    <property type="molecule type" value="Genomic_DNA"/>
</dbReference>
<comment type="caution">
    <text evidence="10">The sequence shown here is derived from an EMBL/GenBank/DDBJ whole genome shotgun (WGS) entry which is preliminary data.</text>
</comment>
<dbReference type="VEuPathDB" id="FungiDB:PNEG_02335"/>
<dbReference type="GO" id="GO:1904257">
    <property type="term" value="P:zinc ion import into Golgi lumen"/>
    <property type="evidence" value="ECO:0007669"/>
    <property type="project" value="TreeGrafter"/>
</dbReference>
<feature type="transmembrane region" description="Helical" evidence="8">
    <location>
        <begin position="218"/>
        <end position="237"/>
    </location>
</feature>
<dbReference type="AlphaFoldDB" id="M7PG05"/>
<evidence type="ECO:0000256" key="4">
    <source>
        <dbReference type="ARBA" id="ARBA00022692"/>
    </source>
</evidence>
<dbReference type="GO" id="GO:0031410">
    <property type="term" value="C:cytoplasmic vesicle"/>
    <property type="evidence" value="ECO:0007669"/>
    <property type="project" value="TreeGrafter"/>
</dbReference>
<protein>
    <recommendedName>
        <fullName evidence="8">Zinc transporter</fullName>
    </recommendedName>
</protein>
<keyword evidence="6 8" id="KW-0406">Ion transport</keyword>
<comment type="caution">
    <text evidence="8">Lacks conserved residue(s) required for the propagation of feature annotation.</text>
</comment>
<proteinExistence type="inferred from homology"/>
<dbReference type="Proteomes" id="UP000011958">
    <property type="component" value="Unassembled WGS sequence"/>
</dbReference>
<dbReference type="RefSeq" id="XP_007874338.1">
    <property type="nucleotide sequence ID" value="XM_007876147.1"/>
</dbReference>
<comment type="similarity">
    <text evidence="2 8">Belongs to the cation diffusion facilitator (CDF) transporter (TC 2.A.4) family. SLC30A subfamily.</text>
</comment>
<evidence type="ECO:0000256" key="8">
    <source>
        <dbReference type="RuleBase" id="RU369017"/>
    </source>
</evidence>
<feature type="transmembrane region" description="Helical" evidence="8">
    <location>
        <begin position="41"/>
        <end position="61"/>
    </location>
</feature>
<sequence>MAREWILRGNQWLNMLGEQLSLILFVRGLKAAKVSDTGKRMFSGVVILIIFLCLGLGGVFYDKKDGKMLLLKKCLKRVENEGFFRGKGKGSMAFMGFLVFIYVFLVYNVAMCFSGLRTVILILPIFIFRMIENKEHKRIFIYKRNFFFSLFFLMLIDFLKSFLLRAVLGYFFVGFIWILSFNIDIPINLNSFLFSSLYCVPIVLFEFFLGLYDSRYSVSTFIMVFFSSIVHIILRFVKTSDSIYMIKFFWPFSTVIVICMNYLFSREYPGLIDLLSLFLIYYCFYKSLNCSENYIKCYFKRDVIDIHKVKTYFAFIMKNPDSRNIFFFFLLNLVFMFIQMSYGILSNSLGLISDSIHMAFDCFALLVGLLASIISKFPPSFTFPFGFSRIEVLSGFVNGLLLLLLSISIIIEAISRILSPKEIHLEKLLLVSIIGFIVNLFGIFLFKHGHNHNHSQNLDGFNFFEKKHGSNDCIHNHFLSNCINDIHNNVNIYGVFLHIFADTLGSFGVIVSTLLIYQFKWPGFDSLASVLIAVLIFASSIPLILSSAKNLLLIAPHDFEYNVYNALNKVKMHSGILCLENFRFWMNNESTSSGIIRVGVKNDQDLNMIRQEVEKVLKESIRGLVNVTVVTERR</sequence>
<feature type="transmembrane region" description="Helical" evidence="8">
    <location>
        <begin position="325"/>
        <end position="344"/>
    </location>
</feature>
<feature type="transmembrane region" description="Helical" evidence="8">
    <location>
        <begin position="495"/>
        <end position="517"/>
    </location>
</feature>
<dbReference type="HOGENOM" id="CLU_431551_0_0_1"/>
<feature type="transmembrane region" description="Helical" evidence="8">
    <location>
        <begin position="270"/>
        <end position="288"/>
    </location>
</feature>
<feature type="transmembrane region" description="Helical" evidence="8">
    <location>
        <begin position="427"/>
        <end position="446"/>
    </location>
</feature>
<keyword evidence="5 8" id="KW-1133">Transmembrane helix</keyword>
<comment type="subcellular location">
    <subcellularLocation>
        <location evidence="8">Endoplasmic reticulum membrane</location>
        <topology evidence="8">Multi-pass membrane protein</topology>
    </subcellularLocation>
    <subcellularLocation>
        <location evidence="1">Membrane</location>
        <topology evidence="1">Multi-pass membrane protein</topology>
    </subcellularLocation>
</comment>
<dbReference type="STRING" id="1069680.M7PG05"/>
<dbReference type="PANTHER" id="PTHR45755">
    <property type="match status" value="1"/>
</dbReference>
<dbReference type="InterPro" id="IPR027469">
    <property type="entry name" value="Cation_efflux_TMD_sf"/>
</dbReference>
<evidence type="ECO:0000256" key="2">
    <source>
        <dbReference type="ARBA" id="ARBA00008873"/>
    </source>
</evidence>
<name>M7PG05_PNEMU</name>
<evidence type="ECO:0000313" key="10">
    <source>
        <dbReference type="EMBL" id="EMR09389.1"/>
    </source>
</evidence>
<dbReference type="GeneID" id="19896028"/>
<dbReference type="NCBIfam" id="TIGR01297">
    <property type="entry name" value="CDF"/>
    <property type="match status" value="1"/>
</dbReference>
<gene>
    <name evidence="10" type="ORF">PNEG_02335</name>
</gene>
<evidence type="ECO:0000256" key="5">
    <source>
        <dbReference type="ARBA" id="ARBA00022989"/>
    </source>
</evidence>
<keyword evidence="4 8" id="KW-0812">Transmembrane</keyword>
<feature type="transmembrane region" description="Helical" evidence="8">
    <location>
        <begin position="139"/>
        <end position="156"/>
    </location>
</feature>
<reference evidence="11" key="1">
    <citation type="journal article" date="2016" name="Nat. Commun.">
        <title>Genome analysis of three Pneumocystis species reveals adaptation mechanisms to life exclusively in mammalian hosts.</title>
        <authorList>
            <person name="Ma L."/>
            <person name="Chen Z."/>
            <person name="Huang D.W."/>
            <person name="Kutty G."/>
            <person name="Ishihara M."/>
            <person name="Wang H."/>
            <person name="Abouelleil A."/>
            <person name="Bishop L."/>
            <person name="Davey E."/>
            <person name="Deng R."/>
            <person name="Deng X."/>
            <person name="Fan L."/>
            <person name="Fantoni G."/>
            <person name="Fitzgerald M."/>
            <person name="Gogineni E."/>
            <person name="Goldberg J.M."/>
            <person name="Handley G."/>
            <person name="Hu X."/>
            <person name="Huber C."/>
            <person name="Jiao X."/>
            <person name="Jones K."/>
            <person name="Levin J.Z."/>
            <person name="Liu Y."/>
            <person name="Macdonald P."/>
            <person name="Melnikov A."/>
            <person name="Raley C."/>
            <person name="Sassi M."/>
            <person name="Sherman B.T."/>
            <person name="Song X."/>
            <person name="Sykes S."/>
            <person name="Tran B."/>
            <person name="Walsh L."/>
            <person name="Xia Y."/>
            <person name="Yang J."/>
            <person name="Young S."/>
            <person name="Zeng Q."/>
            <person name="Zheng X."/>
            <person name="Stephens R."/>
            <person name="Nusbaum C."/>
            <person name="Birren B.W."/>
            <person name="Azadi P."/>
            <person name="Lempicki R.A."/>
            <person name="Cuomo C.A."/>
            <person name="Kovacs J.A."/>
        </authorList>
    </citation>
    <scope>NUCLEOTIDE SEQUENCE [LARGE SCALE GENOMIC DNA]</scope>
    <source>
        <strain evidence="11">B123</strain>
    </source>
</reference>
<dbReference type="InterPro" id="IPR045316">
    <property type="entry name" value="Msc2-like"/>
</dbReference>
<dbReference type="InterPro" id="IPR058533">
    <property type="entry name" value="Cation_efflux_TM"/>
</dbReference>
<organism evidence="10 11">
    <name type="scientific">Pneumocystis murina (strain B123)</name>
    <name type="common">Mouse pneumocystis pneumonia agent</name>
    <name type="synonym">Pneumocystis carinii f. sp. muris</name>
    <dbReference type="NCBI Taxonomy" id="1069680"/>
    <lineage>
        <taxon>Eukaryota</taxon>
        <taxon>Fungi</taxon>
        <taxon>Dikarya</taxon>
        <taxon>Ascomycota</taxon>
        <taxon>Taphrinomycotina</taxon>
        <taxon>Pneumocystomycetes</taxon>
        <taxon>Pneumocystaceae</taxon>
        <taxon>Pneumocystis</taxon>
    </lineage>
</organism>
<evidence type="ECO:0000256" key="7">
    <source>
        <dbReference type="ARBA" id="ARBA00023136"/>
    </source>
</evidence>
<dbReference type="SUPFAM" id="SSF161111">
    <property type="entry name" value="Cation efflux protein transmembrane domain-like"/>
    <property type="match status" value="1"/>
</dbReference>
<evidence type="ECO:0000256" key="6">
    <source>
        <dbReference type="ARBA" id="ARBA00023065"/>
    </source>
</evidence>
<dbReference type="GO" id="GO:0005789">
    <property type="term" value="C:endoplasmic reticulum membrane"/>
    <property type="evidence" value="ECO:0007669"/>
    <property type="project" value="UniProtKB-SubCell"/>
</dbReference>
<evidence type="ECO:0000259" key="9">
    <source>
        <dbReference type="Pfam" id="PF01545"/>
    </source>
</evidence>
<dbReference type="GO" id="GO:0005794">
    <property type="term" value="C:Golgi apparatus"/>
    <property type="evidence" value="ECO:0007669"/>
    <property type="project" value="TreeGrafter"/>
</dbReference>
<feature type="transmembrane region" description="Helical" evidence="8">
    <location>
        <begin position="244"/>
        <end position="264"/>
    </location>
</feature>
<feature type="domain" description="Cation efflux protein transmembrane" evidence="9">
    <location>
        <begin position="325"/>
        <end position="552"/>
    </location>
</feature>
<comment type="function">
    <text evidence="8">Functions as a zinc transporter.</text>
</comment>
<dbReference type="InterPro" id="IPR002524">
    <property type="entry name" value="Cation_efflux"/>
</dbReference>